<evidence type="ECO:0000313" key="2">
    <source>
        <dbReference type="EMBL" id="KAF7331031.1"/>
    </source>
</evidence>
<dbReference type="EMBL" id="JACAZI010000032">
    <property type="protein sequence ID" value="KAF7331031.1"/>
    <property type="molecule type" value="Genomic_DNA"/>
</dbReference>
<comment type="caution">
    <text evidence="2">The sequence shown here is derived from an EMBL/GenBank/DDBJ whole genome shotgun (WGS) entry which is preliminary data.</text>
</comment>
<evidence type="ECO:0000313" key="3">
    <source>
        <dbReference type="Proteomes" id="UP000620124"/>
    </source>
</evidence>
<feature type="signal peptide" evidence="1">
    <location>
        <begin position="1"/>
        <end position="19"/>
    </location>
</feature>
<gene>
    <name evidence="2" type="ORF">MVEN_02443400</name>
</gene>
<organism evidence="2 3">
    <name type="scientific">Mycena venus</name>
    <dbReference type="NCBI Taxonomy" id="2733690"/>
    <lineage>
        <taxon>Eukaryota</taxon>
        <taxon>Fungi</taxon>
        <taxon>Dikarya</taxon>
        <taxon>Basidiomycota</taxon>
        <taxon>Agaricomycotina</taxon>
        <taxon>Agaricomycetes</taxon>
        <taxon>Agaricomycetidae</taxon>
        <taxon>Agaricales</taxon>
        <taxon>Marasmiineae</taxon>
        <taxon>Mycenaceae</taxon>
        <taxon>Mycena</taxon>
    </lineage>
</organism>
<sequence>MARFSAVLLALFAASAAVAAPLNQRAGLGSIQCNIDRFKIVTTLAATGSAVKKIDTTDPDTATAVTAAQAGLTSAGDGIKTIALALVTGGSPPADARDQVQKGLTDAQTALTGITDPTVNATLAAAQSKLAAAIQDGNDVVADCT</sequence>
<proteinExistence type="predicted"/>
<dbReference type="AlphaFoldDB" id="A0A8H7CBQ8"/>
<dbReference type="Proteomes" id="UP000620124">
    <property type="component" value="Unassembled WGS sequence"/>
</dbReference>
<keyword evidence="1" id="KW-0732">Signal</keyword>
<evidence type="ECO:0000256" key="1">
    <source>
        <dbReference type="SAM" id="SignalP"/>
    </source>
</evidence>
<keyword evidence="3" id="KW-1185">Reference proteome</keyword>
<evidence type="ECO:0008006" key="4">
    <source>
        <dbReference type="Google" id="ProtNLM"/>
    </source>
</evidence>
<reference evidence="2" key="1">
    <citation type="submission" date="2020-05" db="EMBL/GenBank/DDBJ databases">
        <title>Mycena genomes resolve the evolution of fungal bioluminescence.</title>
        <authorList>
            <person name="Tsai I.J."/>
        </authorList>
    </citation>
    <scope>NUCLEOTIDE SEQUENCE</scope>
    <source>
        <strain evidence="2">CCC161011</strain>
    </source>
</reference>
<accession>A0A8H7CBQ8</accession>
<feature type="chain" id="PRO_5034396248" description="Cell wall protein" evidence="1">
    <location>
        <begin position="20"/>
        <end position="145"/>
    </location>
</feature>
<dbReference type="OrthoDB" id="3178264at2759"/>
<name>A0A8H7CBQ8_9AGAR</name>
<protein>
    <recommendedName>
        <fullName evidence="4">Cell wall protein</fullName>
    </recommendedName>
</protein>